<dbReference type="RefSeq" id="WP_213168492.1">
    <property type="nucleotide sequence ID" value="NZ_CP058559.1"/>
</dbReference>
<dbReference type="EMBL" id="CP058559">
    <property type="protein sequence ID" value="QNO14637.1"/>
    <property type="molecule type" value="Genomic_DNA"/>
</dbReference>
<sequence>MRSEKILEVATQAIENQLRDSDPVDTKQTLEKLIDRGVPENEAKTMITILFMEEMFEVFKNKNEFNTERYIQKLKEL</sequence>
<evidence type="ECO:0000313" key="1">
    <source>
        <dbReference type="EMBL" id="QNO14637.1"/>
    </source>
</evidence>
<protein>
    <submittedName>
        <fullName evidence="1">Uncharacterized protein</fullName>
    </submittedName>
</protein>
<name>A0A7G9W7H5_ALKCA</name>
<dbReference type="AlphaFoldDB" id="A0A7G9W7H5"/>
<organism evidence="1 2">
    <name type="scientific">Alkalicella caledoniensis</name>
    <dbReference type="NCBI Taxonomy" id="2731377"/>
    <lineage>
        <taxon>Bacteria</taxon>
        <taxon>Bacillati</taxon>
        <taxon>Bacillota</taxon>
        <taxon>Clostridia</taxon>
        <taxon>Eubacteriales</taxon>
        <taxon>Proteinivoracaceae</taxon>
        <taxon>Alkalicella</taxon>
    </lineage>
</organism>
<dbReference type="Proteomes" id="UP000516160">
    <property type="component" value="Chromosome"/>
</dbReference>
<gene>
    <name evidence="1" type="ORF">HYG86_07485</name>
</gene>
<dbReference type="KEGG" id="acae:HYG86_07485"/>
<reference evidence="1 2" key="1">
    <citation type="submission" date="2020-07" db="EMBL/GenBank/DDBJ databases">
        <title>Alkalicella. sp. LB2 genome.</title>
        <authorList>
            <person name="Postec A."/>
            <person name="Quemeneur M."/>
        </authorList>
    </citation>
    <scope>NUCLEOTIDE SEQUENCE [LARGE SCALE GENOMIC DNA]</scope>
    <source>
        <strain evidence="1 2">LB2</strain>
    </source>
</reference>
<proteinExistence type="predicted"/>
<keyword evidence="2" id="KW-1185">Reference proteome</keyword>
<evidence type="ECO:0000313" key="2">
    <source>
        <dbReference type="Proteomes" id="UP000516160"/>
    </source>
</evidence>
<accession>A0A7G9W7H5</accession>